<name>A0A812E5X0_ACAPH</name>
<organism evidence="2 3">
    <name type="scientific">Acanthosepion pharaonis</name>
    <name type="common">Pharaoh cuttlefish</name>
    <name type="synonym">Sepia pharaonis</name>
    <dbReference type="NCBI Taxonomy" id="158019"/>
    <lineage>
        <taxon>Eukaryota</taxon>
        <taxon>Metazoa</taxon>
        <taxon>Spiralia</taxon>
        <taxon>Lophotrochozoa</taxon>
        <taxon>Mollusca</taxon>
        <taxon>Cephalopoda</taxon>
        <taxon>Coleoidea</taxon>
        <taxon>Decapodiformes</taxon>
        <taxon>Sepiida</taxon>
        <taxon>Sepiina</taxon>
        <taxon>Sepiidae</taxon>
        <taxon>Acanthosepion</taxon>
    </lineage>
</organism>
<protein>
    <submittedName>
        <fullName evidence="2">Uncharacterized protein</fullName>
    </submittedName>
</protein>
<evidence type="ECO:0000313" key="2">
    <source>
        <dbReference type="EMBL" id="CAE1316122.1"/>
    </source>
</evidence>
<comment type="caution">
    <text evidence="2">The sequence shown here is derived from an EMBL/GenBank/DDBJ whole genome shotgun (WGS) entry which is preliminary data.</text>
</comment>
<dbReference type="EMBL" id="CAHIKZ030004832">
    <property type="protein sequence ID" value="CAE1316122.1"/>
    <property type="molecule type" value="Genomic_DNA"/>
</dbReference>
<evidence type="ECO:0000313" key="3">
    <source>
        <dbReference type="Proteomes" id="UP000597762"/>
    </source>
</evidence>
<accession>A0A812E5X0</accession>
<feature type="transmembrane region" description="Helical" evidence="1">
    <location>
        <begin position="75"/>
        <end position="100"/>
    </location>
</feature>
<dbReference type="AlphaFoldDB" id="A0A812E5X0"/>
<keyword evidence="3" id="KW-1185">Reference proteome</keyword>
<evidence type="ECO:0000256" key="1">
    <source>
        <dbReference type="SAM" id="Phobius"/>
    </source>
</evidence>
<keyword evidence="1" id="KW-0812">Transmembrane</keyword>
<dbReference type="Proteomes" id="UP000597762">
    <property type="component" value="Unassembled WGS sequence"/>
</dbReference>
<gene>
    <name evidence="2" type="ORF">SPHA_66938</name>
</gene>
<feature type="transmembrane region" description="Helical" evidence="1">
    <location>
        <begin position="12"/>
        <end position="38"/>
    </location>
</feature>
<keyword evidence="1" id="KW-1133">Transmembrane helix</keyword>
<proteinExistence type="predicted"/>
<feature type="transmembrane region" description="Helical" evidence="1">
    <location>
        <begin position="50"/>
        <end position="69"/>
    </location>
</feature>
<keyword evidence="1" id="KW-0472">Membrane</keyword>
<reference evidence="2" key="1">
    <citation type="submission" date="2021-01" db="EMBL/GenBank/DDBJ databases">
        <authorList>
            <person name="Li R."/>
            <person name="Bekaert M."/>
        </authorList>
    </citation>
    <scope>NUCLEOTIDE SEQUENCE</scope>
    <source>
        <strain evidence="2">Farmed</strain>
    </source>
</reference>
<sequence>MQLTYYICNVHSFSLIFSFLSCDFLVSHSFSSISYHFLCSSSFQFLPSSCSTLFFFFSYLLLFLCPHALPSVFLSMFAILTACHILICPSQHLFFGFILLRSIHTPISKQVLLFKIPASINPRSTTIAGMSQPQVQPLHPKSCPHHHIQVTQA</sequence>